<keyword evidence="5 7" id="KW-1133">Transmembrane helix</keyword>
<dbReference type="AlphaFoldDB" id="A0A426TVN5"/>
<keyword evidence="3" id="KW-1003">Cell membrane</keyword>
<comment type="subcellular location">
    <subcellularLocation>
        <location evidence="1 7">Cell membrane</location>
        <topology evidence="1 7">Multi-pass membrane protein</topology>
    </subcellularLocation>
</comment>
<feature type="transmembrane region" description="Helical" evidence="7">
    <location>
        <begin position="281"/>
        <end position="307"/>
    </location>
</feature>
<dbReference type="PANTHER" id="PTHR43163">
    <property type="entry name" value="DIPEPTIDE TRANSPORT SYSTEM PERMEASE PROTEIN DPPB-RELATED"/>
    <property type="match status" value="1"/>
</dbReference>
<dbReference type="Proteomes" id="UP000280307">
    <property type="component" value="Unassembled WGS sequence"/>
</dbReference>
<dbReference type="GO" id="GO:0005886">
    <property type="term" value="C:plasma membrane"/>
    <property type="evidence" value="ECO:0007669"/>
    <property type="project" value="UniProtKB-SubCell"/>
</dbReference>
<dbReference type="PANTHER" id="PTHR43163:SF6">
    <property type="entry name" value="DIPEPTIDE TRANSPORT SYSTEM PERMEASE PROTEIN DPPB-RELATED"/>
    <property type="match status" value="1"/>
</dbReference>
<evidence type="ECO:0000256" key="6">
    <source>
        <dbReference type="ARBA" id="ARBA00023136"/>
    </source>
</evidence>
<feature type="transmembrane region" description="Helical" evidence="7">
    <location>
        <begin position="236"/>
        <end position="261"/>
    </location>
</feature>
<reference evidence="9 10" key="1">
    <citation type="submission" date="2018-12" db="EMBL/GenBank/DDBJ databases">
        <title>Genome Sequence of Candidatus Viridilinea halotolerans isolated from saline sulfide-rich spring.</title>
        <authorList>
            <person name="Grouzdev D.S."/>
            <person name="Burganskaya E.I."/>
            <person name="Krutkina M.S."/>
            <person name="Sukhacheva M.V."/>
            <person name="Gorlenko V.M."/>
        </authorList>
    </citation>
    <scope>NUCLEOTIDE SEQUENCE [LARGE SCALE GENOMIC DNA]</scope>
    <source>
        <strain evidence="9">Chok-6</strain>
    </source>
</reference>
<dbReference type="SUPFAM" id="SSF161098">
    <property type="entry name" value="MetI-like"/>
    <property type="match status" value="1"/>
</dbReference>
<evidence type="ECO:0000256" key="2">
    <source>
        <dbReference type="ARBA" id="ARBA00022448"/>
    </source>
</evidence>
<dbReference type="InterPro" id="IPR035906">
    <property type="entry name" value="MetI-like_sf"/>
</dbReference>
<dbReference type="Gene3D" id="1.10.3720.10">
    <property type="entry name" value="MetI-like"/>
    <property type="match status" value="1"/>
</dbReference>
<dbReference type="Pfam" id="PF19300">
    <property type="entry name" value="BPD_transp_1_N"/>
    <property type="match status" value="1"/>
</dbReference>
<organism evidence="9 10">
    <name type="scientific">Candidatus Viridilinea halotolerans</name>
    <dbReference type="NCBI Taxonomy" id="2491704"/>
    <lineage>
        <taxon>Bacteria</taxon>
        <taxon>Bacillati</taxon>
        <taxon>Chloroflexota</taxon>
        <taxon>Chloroflexia</taxon>
        <taxon>Chloroflexales</taxon>
        <taxon>Chloroflexineae</taxon>
        <taxon>Oscillochloridaceae</taxon>
        <taxon>Candidatus Viridilinea</taxon>
    </lineage>
</organism>
<evidence type="ECO:0000256" key="3">
    <source>
        <dbReference type="ARBA" id="ARBA00022475"/>
    </source>
</evidence>
<keyword evidence="6 7" id="KW-0472">Membrane</keyword>
<evidence type="ECO:0000256" key="1">
    <source>
        <dbReference type="ARBA" id="ARBA00004651"/>
    </source>
</evidence>
<dbReference type="InterPro" id="IPR000515">
    <property type="entry name" value="MetI-like"/>
</dbReference>
<evidence type="ECO:0000313" key="9">
    <source>
        <dbReference type="EMBL" id="RRR69552.1"/>
    </source>
</evidence>
<evidence type="ECO:0000259" key="8">
    <source>
        <dbReference type="PROSITE" id="PS50928"/>
    </source>
</evidence>
<dbReference type="Pfam" id="PF00528">
    <property type="entry name" value="BPD_transp_1"/>
    <property type="match status" value="1"/>
</dbReference>
<dbReference type="GO" id="GO:0055085">
    <property type="term" value="P:transmembrane transport"/>
    <property type="evidence" value="ECO:0007669"/>
    <property type="project" value="InterPro"/>
</dbReference>
<sequence length="313" mass="33690">MRWYILSRLLALLPLLFALSLLIFLLLHLIPGSAAAVILADAATPENVAALETQLGLDDPLPVQYGRWIVRVVQGDLGVSLVNGRPVAATLLARLPVTFSLAVGALLVGIVLGLGIGMLAGLRPGSLFDRISLLAASLGMALPVFWLALLLVLWFAVELRWLPAVGYTPLSQSMSGWARSLLLPWLALGLPTSGMLARQMRSALQTALQAPYIQAIRATGVDGWALLLRHALRHALLTMVTLIGFQMTRMIGGAFLVERVFAMPGMGSLATTAVLERDLPLIQGVMLVTACLVVLINLLVDLCYGWLDPRVRL</sequence>
<keyword evidence="4 7" id="KW-0812">Transmembrane</keyword>
<evidence type="ECO:0000256" key="5">
    <source>
        <dbReference type="ARBA" id="ARBA00022989"/>
    </source>
</evidence>
<comment type="caution">
    <text evidence="9">The sequence shown here is derived from an EMBL/GenBank/DDBJ whole genome shotgun (WGS) entry which is preliminary data.</text>
</comment>
<name>A0A426TVN5_9CHLR</name>
<feature type="transmembrane region" description="Helical" evidence="7">
    <location>
        <begin position="133"/>
        <end position="157"/>
    </location>
</feature>
<evidence type="ECO:0000256" key="7">
    <source>
        <dbReference type="RuleBase" id="RU363032"/>
    </source>
</evidence>
<gene>
    <name evidence="9" type="ORF">EI684_15355</name>
</gene>
<dbReference type="CDD" id="cd06261">
    <property type="entry name" value="TM_PBP2"/>
    <property type="match status" value="1"/>
</dbReference>
<dbReference type="PROSITE" id="PS50928">
    <property type="entry name" value="ABC_TM1"/>
    <property type="match status" value="1"/>
</dbReference>
<feature type="domain" description="ABC transmembrane type-1" evidence="8">
    <location>
        <begin position="95"/>
        <end position="304"/>
    </location>
</feature>
<proteinExistence type="inferred from homology"/>
<protein>
    <submittedName>
        <fullName evidence="9">ABC transporter permease</fullName>
    </submittedName>
</protein>
<evidence type="ECO:0000256" key="4">
    <source>
        <dbReference type="ARBA" id="ARBA00022692"/>
    </source>
</evidence>
<evidence type="ECO:0000313" key="10">
    <source>
        <dbReference type="Proteomes" id="UP000280307"/>
    </source>
</evidence>
<dbReference type="InterPro" id="IPR045621">
    <property type="entry name" value="BPD_transp_1_N"/>
</dbReference>
<accession>A0A426TVN5</accession>
<keyword evidence="2 7" id="KW-0813">Transport</keyword>
<comment type="similarity">
    <text evidence="7">Belongs to the binding-protein-dependent transport system permease family.</text>
</comment>
<dbReference type="EMBL" id="RSAS01000617">
    <property type="protein sequence ID" value="RRR69552.1"/>
    <property type="molecule type" value="Genomic_DNA"/>
</dbReference>
<feature type="transmembrane region" description="Helical" evidence="7">
    <location>
        <begin position="177"/>
        <end position="197"/>
    </location>
</feature>
<feature type="transmembrane region" description="Helical" evidence="7">
    <location>
        <begin position="99"/>
        <end position="121"/>
    </location>
</feature>